<dbReference type="Proteomes" id="UP000269721">
    <property type="component" value="Unassembled WGS sequence"/>
</dbReference>
<evidence type="ECO:0000313" key="2">
    <source>
        <dbReference type="Proteomes" id="UP000269721"/>
    </source>
</evidence>
<dbReference type="EMBL" id="KZ995331">
    <property type="protein sequence ID" value="RKO90886.1"/>
    <property type="molecule type" value="Genomic_DNA"/>
</dbReference>
<evidence type="ECO:0000313" key="1">
    <source>
        <dbReference type="EMBL" id="RKO90886.1"/>
    </source>
</evidence>
<accession>A0A4P9WJQ8</accession>
<gene>
    <name evidence="1" type="ORF">BDK51DRAFT_29863</name>
</gene>
<protein>
    <submittedName>
        <fullName evidence="1">Uncharacterized protein</fullName>
    </submittedName>
</protein>
<keyword evidence="2" id="KW-1185">Reference proteome</keyword>
<name>A0A4P9WJQ8_9FUNG</name>
<sequence>MASARLSSLTREPITTLLVPFNMSHKRRGKMLPGCSQCGGSQAPGTFREVSEIPHREFKQFLIGYGGRIPKDFPTQKNTRIPSCAEDWALFRDLVNVAKPGTYAADATFDDHLRLALRAYLDHFEVFEYASFPSVYPFGTGGSCERRNWSYTFDEHFGHQMNMMMGRLMHVPNWTAKGRIISLALKKFGKDFDPRIGELELV</sequence>
<organism evidence="1 2">
    <name type="scientific">Blyttiomyces helicus</name>
    <dbReference type="NCBI Taxonomy" id="388810"/>
    <lineage>
        <taxon>Eukaryota</taxon>
        <taxon>Fungi</taxon>
        <taxon>Fungi incertae sedis</taxon>
        <taxon>Chytridiomycota</taxon>
        <taxon>Chytridiomycota incertae sedis</taxon>
        <taxon>Chytridiomycetes</taxon>
        <taxon>Chytridiomycetes incertae sedis</taxon>
        <taxon>Blyttiomyces</taxon>
    </lineage>
</organism>
<reference evidence="2" key="1">
    <citation type="journal article" date="2018" name="Nat. Microbiol.">
        <title>Leveraging single-cell genomics to expand the fungal tree of life.</title>
        <authorList>
            <person name="Ahrendt S.R."/>
            <person name="Quandt C.A."/>
            <person name="Ciobanu D."/>
            <person name="Clum A."/>
            <person name="Salamov A."/>
            <person name="Andreopoulos B."/>
            <person name="Cheng J.F."/>
            <person name="Woyke T."/>
            <person name="Pelin A."/>
            <person name="Henrissat B."/>
            <person name="Reynolds N.K."/>
            <person name="Benny G.L."/>
            <person name="Smith M.E."/>
            <person name="James T.Y."/>
            <person name="Grigoriev I.V."/>
        </authorList>
    </citation>
    <scope>NUCLEOTIDE SEQUENCE [LARGE SCALE GENOMIC DNA]</scope>
</reference>
<dbReference type="AlphaFoldDB" id="A0A4P9WJQ8"/>
<proteinExistence type="predicted"/>